<dbReference type="EMBL" id="PNIX01000282">
    <property type="protein sequence ID" value="PMP81786.1"/>
    <property type="molecule type" value="Genomic_DNA"/>
</dbReference>
<dbReference type="InterPro" id="IPR000979">
    <property type="entry name" value="Phosphodiesterase_MJ0936/Vps29"/>
</dbReference>
<dbReference type="GO" id="GO:0016787">
    <property type="term" value="F:hydrolase activity"/>
    <property type="evidence" value="ECO:0007669"/>
    <property type="project" value="UniProtKB-UniRule"/>
</dbReference>
<comment type="similarity">
    <text evidence="1 2">Belongs to the metallophosphoesterase superfamily. YfcE family.</text>
</comment>
<dbReference type="AlphaFoldDB" id="A0A2J6X5G2"/>
<evidence type="ECO:0000256" key="2">
    <source>
        <dbReference type="RuleBase" id="RU362039"/>
    </source>
</evidence>
<evidence type="ECO:0000313" key="4">
    <source>
        <dbReference type="EMBL" id="PMP81786.1"/>
    </source>
</evidence>
<dbReference type="PANTHER" id="PTHR11124">
    <property type="entry name" value="VACUOLAR SORTING PROTEIN VPS29"/>
    <property type="match status" value="1"/>
</dbReference>
<sequence>MIKILVVSDIHYPDRVSVIPDLSKFAIDVKAIFALGDFTSFDVLNYLSSLKKIVYAVYGNMDEPLLKEHLRDKISIEIEGLKVCLTHGNGGPKGIEERIRATFEARCNAFVFGHTHQPMNKYIDETLYFNPGSLAIQNPSLGYLFVEDGNIWGDIVYL</sequence>
<organism evidence="4 5">
    <name type="scientific">Caldisericum exile</name>
    <dbReference type="NCBI Taxonomy" id="693075"/>
    <lineage>
        <taxon>Bacteria</taxon>
        <taxon>Pseudomonadati</taxon>
        <taxon>Caldisericota/Cryosericota group</taxon>
        <taxon>Caldisericota</taxon>
        <taxon>Caldisericia</taxon>
        <taxon>Caldisericales</taxon>
        <taxon>Caldisericaceae</taxon>
        <taxon>Caldisericum</taxon>
    </lineage>
</organism>
<dbReference type="GO" id="GO:0046872">
    <property type="term" value="F:metal ion binding"/>
    <property type="evidence" value="ECO:0007669"/>
    <property type="project" value="UniProtKB-KW"/>
</dbReference>
<dbReference type="SUPFAM" id="SSF56300">
    <property type="entry name" value="Metallo-dependent phosphatases"/>
    <property type="match status" value="1"/>
</dbReference>
<evidence type="ECO:0000313" key="5">
    <source>
        <dbReference type="Proteomes" id="UP000236910"/>
    </source>
</evidence>
<dbReference type="InterPro" id="IPR029052">
    <property type="entry name" value="Metallo-depent_PP-like"/>
</dbReference>
<protein>
    <recommendedName>
        <fullName evidence="2">Phosphoesterase</fullName>
        <ecNumber evidence="2">3.1.4.-</ecNumber>
    </recommendedName>
</protein>
<dbReference type="Proteomes" id="UP000236910">
    <property type="component" value="Unassembled WGS sequence"/>
</dbReference>
<keyword evidence="2" id="KW-0479">Metal-binding</keyword>
<gene>
    <name evidence="4" type="ORF">C0175_04790</name>
</gene>
<dbReference type="Pfam" id="PF12850">
    <property type="entry name" value="Metallophos_2"/>
    <property type="match status" value="1"/>
</dbReference>
<accession>A0A2J6X5G2</accession>
<dbReference type="Gene3D" id="3.60.21.10">
    <property type="match status" value="1"/>
</dbReference>
<name>A0A2J6X5G2_9BACT</name>
<dbReference type="InterPro" id="IPR024654">
    <property type="entry name" value="Calcineurin-like_PHP_lpxH"/>
</dbReference>
<evidence type="ECO:0000256" key="1">
    <source>
        <dbReference type="ARBA" id="ARBA00008950"/>
    </source>
</evidence>
<feature type="domain" description="Calcineurin-like phosphoesterase" evidence="3">
    <location>
        <begin position="3"/>
        <end position="138"/>
    </location>
</feature>
<proteinExistence type="inferred from homology"/>
<dbReference type="EC" id="3.1.4.-" evidence="2"/>
<reference evidence="4 5" key="1">
    <citation type="submission" date="2018-01" db="EMBL/GenBank/DDBJ databases">
        <title>Metagenomic assembled genomes from two thermal pools in the Uzon Caldera, Kamchatka, Russia.</title>
        <authorList>
            <person name="Wilkins L."/>
            <person name="Ettinger C."/>
        </authorList>
    </citation>
    <scope>NUCLEOTIDE SEQUENCE [LARGE SCALE GENOMIC DNA]</scope>
    <source>
        <strain evidence="4">ARK-10</strain>
    </source>
</reference>
<evidence type="ECO:0000259" key="3">
    <source>
        <dbReference type="Pfam" id="PF12850"/>
    </source>
</evidence>
<comment type="caution">
    <text evidence="4">The sequence shown here is derived from an EMBL/GenBank/DDBJ whole genome shotgun (WGS) entry which is preliminary data.</text>
</comment>
<comment type="cofactor">
    <cofactor evidence="2">
        <name>a divalent metal cation</name>
        <dbReference type="ChEBI" id="CHEBI:60240"/>
    </cofactor>
</comment>
<dbReference type="NCBIfam" id="TIGR00040">
    <property type="entry name" value="yfcE"/>
    <property type="match status" value="1"/>
</dbReference>